<accession>A0ACC0X7E5</accession>
<evidence type="ECO:0000313" key="1">
    <source>
        <dbReference type="EMBL" id="KAJ0011348.1"/>
    </source>
</evidence>
<gene>
    <name evidence="1" type="ORF">Pint_32921</name>
</gene>
<evidence type="ECO:0000313" key="2">
    <source>
        <dbReference type="Proteomes" id="UP001163603"/>
    </source>
</evidence>
<sequence length="160" mass="18353">MERHKHNILVVQIYVDDIIFGVANEILCKEFSKMMQGEFEMRVMGELNYFLGLQIKQQKEGMLLNQSMYIHDLFKHFKMNEAKDQPTPMSTSLKLEADEGGKSVDTKLYRGMIGALLYLTASRPGILFSVCMCARFPSCPKESHLNAVRRILLNGYSQHS</sequence>
<proteinExistence type="predicted"/>
<reference evidence="2" key="1">
    <citation type="journal article" date="2023" name="G3 (Bethesda)">
        <title>Genome assembly and association tests identify interacting loci associated with vigor, precocity, and sex in interspecific pistachio rootstocks.</title>
        <authorList>
            <person name="Palmer W."/>
            <person name="Jacygrad E."/>
            <person name="Sagayaradj S."/>
            <person name="Cavanaugh K."/>
            <person name="Han R."/>
            <person name="Bertier L."/>
            <person name="Beede B."/>
            <person name="Kafkas S."/>
            <person name="Golino D."/>
            <person name="Preece J."/>
            <person name="Michelmore R."/>
        </authorList>
    </citation>
    <scope>NUCLEOTIDE SEQUENCE [LARGE SCALE GENOMIC DNA]</scope>
</reference>
<dbReference type="EMBL" id="CM047749">
    <property type="protein sequence ID" value="KAJ0011348.1"/>
    <property type="molecule type" value="Genomic_DNA"/>
</dbReference>
<organism evidence="1 2">
    <name type="scientific">Pistacia integerrima</name>
    <dbReference type="NCBI Taxonomy" id="434235"/>
    <lineage>
        <taxon>Eukaryota</taxon>
        <taxon>Viridiplantae</taxon>
        <taxon>Streptophyta</taxon>
        <taxon>Embryophyta</taxon>
        <taxon>Tracheophyta</taxon>
        <taxon>Spermatophyta</taxon>
        <taxon>Magnoliopsida</taxon>
        <taxon>eudicotyledons</taxon>
        <taxon>Gunneridae</taxon>
        <taxon>Pentapetalae</taxon>
        <taxon>rosids</taxon>
        <taxon>malvids</taxon>
        <taxon>Sapindales</taxon>
        <taxon>Anacardiaceae</taxon>
        <taxon>Pistacia</taxon>
    </lineage>
</organism>
<keyword evidence="2" id="KW-1185">Reference proteome</keyword>
<dbReference type="Proteomes" id="UP001163603">
    <property type="component" value="Chromosome 14"/>
</dbReference>
<protein>
    <submittedName>
        <fullName evidence="1">Uncharacterized protein</fullName>
    </submittedName>
</protein>
<name>A0ACC0X7E5_9ROSI</name>
<comment type="caution">
    <text evidence="1">The sequence shown here is derived from an EMBL/GenBank/DDBJ whole genome shotgun (WGS) entry which is preliminary data.</text>
</comment>